<dbReference type="PROSITE" id="PS50801">
    <property type="entry name" value="STAS"/>
    <property type="match status" value="1"/>
</dbReference>
<organism evidence="6 7">
    <name type="scientific">Alteribacillus persepolensis</name>
    <dbReference type="NCBI Taxonomy" id="568899"/>
    <lineage>
        <taxon>Bacteria</taxon>
        <taxon>Bacillati</taxon>
        <taxon>Bacillota</taxon>
        <taxon>Bacilli</taxon>
        <taxon>Bacillales</taxon>
        <taxon>Bacillaceae</taxon>
        <taxon>Alteribacillus</taxon>
    </lineage>
</organism>
<dbReference type="Gene3D" id="3.30.750.24">
    <property type="entry name" value="STAS domain"/>
    <property type="match status" value="1"/>
</dbReference>
<evidence type="ECO:0000313" key="6">
    <source>
        <dbReference type="EMBL" id="SDH80942.1"/>
    </source>
</evidence>
<protein>
    <recommendedName>
        <fullName evidence="4">Anti-sigma factor antagonist</fullName>
    </recommendedName>
</protein>
<dbReference type="Proteomes" id="UP000199163">
    <property type="component" value="Unassembled WGS sequence"/>
</dbReference>
<dbReference type="OrthoDB" id="9793697at2"/>
<dbReference type="Pfam" id="PF01740">
    <property type="entry name" value="STAS"/>
    <property type="match status" value="1"/>
</dbReference>
<evidence type="ECO:0000256" key="1">
    <source>
        <dbReference type="ARBA" id="ARBA00009013"/>
    </source>
</evidence>
<dbReference type="NCBIfam" id="TIGR00377">
    <property type="entry name" value="ant_ant_sig"/>
    <property type="match status" value="1"/>
</dbReference>
<evidence type="ECO:0000256" key="2">
    <source>
        <dbReference type="ARBA" id="ARBA00022553"/>
    </source>
</evidence>
<evidence type="ECO:0000256" key="4">
    <source>
        <dbReference type="RuleBase" id="RU003749"/>
    </source>
</evidence>
<sequence length="109" mass="11982">MDLDIRTEEKNGQDILYVGGEVDAYTAPQLRESLKPLTEKDIPNVIVDLADVDYIDSTGLGIFIGALKSVNANEGSLKLIGLNARVKRLFSITGLDEVMDISEEREEAK</sequence>
<keyword evidence="7" id="KW-1185">Reference proteome</keyword>
<dbReference type="PANTHER" id="PTHR33495">
    <property type="entry name" value="ANTI-SIGMA FACTOR ANTAGONIST TM_1081-RELATED-RELATED"/>
    <property type="match status" value="1"/>
</dbReference>
<evidence type="ECO:0000259" key="5">
    <source>
        <dbReference type="PROSITE" id="PS50801"/>
    </source>
</evidence>
<dbReference type="STRING" id="568899.SAMN05192534_11219"/>
<proteinExistence type="inferred from homology"/>
<dbReference type="SUPFAM" id="SSF52091">
    <property type="entry name" value="SpoIIaa-like"/>
    <property type="match status" value="1"/>
</dbReference>
<dbReference type="PANTHER" id="PTHR33495:SF9">
    <property type="entry name" value="ANTI-SIGMA-B FACTOR ANTAGONIST"/>
    <property type="match status" value="1"/>
</dbReference>
<feature type="domain" description="STAS" evidence="5">
    <location>
        <begin position="3"/>
        <end position="109"/>
    </location>
</feature>
<accession>A0A1G8FFX9</accession>
<dbReference type="CDD" id="cd07043">
    <property type="entry name" value="STAS_anti-anti-sigma_factors"/>
    <property type="match status" value="1"/>
</dbReference>
<keyword evidence="2" id="KW-0597">Phosphoprotein</keyword>
<dbReference type="AlphaFoldDB" id="A0A1G8FFX9"/>
<reference evidence="6 7" key="1">
    <citation type="submission" date="2016-10" db="EMBL/GenBank/DDBJ databases">
        <authorList>
            <person name="de Groot N.N."/>
        </authorList>
    </citation>
    <scope>NUCLEOTIDE SEQUENCE [LARGE SCALE GENOMIC DNA]</scope>
    <source>
        <strain evidence="6 7">DSM 21632</strain>
    </source>
</reference>
<dbReference type="RefSeq" id="WP_091273718.1">
    <property type="nucleotide sequence ID" value="NZ_FNDK01000012.1"/>
</dbReference>
<evidence type="ECO:0000256" key="3">
    <source>
        <dbReference type="ARBA" id="ARBA00024670"/>
    </source>
</evidence>
<dbReference type="InterPro" id="IPR036513">
    <property type="entry name" value="STAS_dom_sf"/>
</dbReference>
<dbReference type="EMBL" id="FNDK01000012">
    <property type="protein sequence ID" value="SDH80942.1"/>
    <property type="molecule type" value="Genomic_DNA"/>
</dbReference>
<name>A0A1G8FFX9_9BACI</name>
<gene>
    <name evidence="6" type="ORF">SAMN05192534_11219</name>
</gene>
<evidence type="ECO:0000313" key="7">
    <source>
        <dbReference type="Proteomes" id="UP000199163"/>
    </source>
</evidence>
<dbReference type="InterPro" id="IPR002645">
    <property type="entry name" value="STAS_dom"/>
</dbReference>
<dbReference type="InterPro" id="IPR003658">
    <property type="entry name" value="Anti-sigma_ant"/>
</dbReference>
<comment type="function">
    <text evidence="3">Positive regulator of sigma-B activity. Non-phosphorylated RsbV binds to RsbW, preventing its association with sigma-B. When phosphorylated, releases RsbW, which is then free to complex with and inactivate sigma-B.</text>
</comment>
<dbReference type="GO" id="GO:0043856">
    <property type="term" value="F:anti-sigma factor antagonist activity"/>
    <property type="evidence" value="ECO:0007669"/>
    <property type="project" value="InterPro"/>
</dbReference>
<comment type="similarity">
    <text evidence="1 4">Belongs to the anti-sigma-factor antagonist family.</text>
</comment>